<protein>
    <submittedName>
        <fullName evidence="1">Uncharacterized protein</fullName>
    </submittedName>
</protein>
<sequence length="607" mass="67477">MGVDWSSNDIAESHLQAAGLDAFACLVIDATLCNHSRGGDAVTIATPHGTPISLHSCDGQVVADGIIALDRPKQFKSVNVTITRTVITISKIHIPSYLVGASLLASKTPEPISSFATSLPFNMLESFHHLRTRNPALTNPIVSNSDVVGSGELESNLPPPVFIPSERDPSDNDGDTMVDSDNLVSCMKEPYNMVLEVEDQALDRAVTDPDSQERWSSAFEWLRMPTSVRSRVLADPWHIMNLIKIPATHGLRSVFSHALRDAIFLIDASDRKVVEDVLATHGIAFDDMLRRNLGWVLHRVRRIIPPAEVLYPQVKGVLEMFGPLLNAATQKPLFNAAAEGKALHVLEAVHCGWVSDVPGVALYYATGKDKDGLVKYRCVRGTNKNEGGFHQKAIRWFGPFQASIELTVSIMRDMVLKHNLMVGTANQTGKPYRSHFDIWIKNKISALGDEVCGLLVSPPAGYGVGSNSWVNGNNYARSEEYFGILPVMELDWYEMVPYVVEHSTDQKTRHDHLARLQGTLVAVLPVCTETERSLFSLMCHAQAVDGKEPDWVEFARLWSRHADGRTIFYKLPEHLSVYYKTWLERHNESNSVSDIAQDFKHIKSLLQ</sequence>
<dbReference type="AlphaFoldDB" id="A0A0C3K2A2"/>
<dbReference type="OrthoDB" id="1920326at2759"/>
<keyword evidence="2" id="KW-1185">Reference proteome</keyword>
<dbReference type="Proteomes" id="UP000054248">
    <property type="component" value="Unassembled WGS sequence"/>
</dbReference>
<accession>A0A0C3K2A2</accession>
<dbReference type="EMBL" id="KN823972">
    <property type="protein sequence ID" value="KIO15548.1"/>
    <property type="molecule type" value="Genomic_DNA"/>
</dbReference>
<proteinExistence type="predicted"/>
<organism evidence="1 2">
    <name type="scientific">Tulasnella calospora MUT 4182</name>
    <dbReference type="NCBI Taxonomy" id="1051891"/>
    <lineage>
        <taxon>Eukaryota</taxon>
        <taxon>Fungi</taxon>
        <taxon>Dikarya</taxon>
        <taxon>Basidiomycota</taxon>
        <taxon>Agaricomycotina</taxon>
        <taxon>Agaricomycetes</taxon>
        <taxon>Cantharellales</taxon>
        <taxon>Tulasnellaceae</taxon>
        <taxon>Tulasnella</taxon>
    </lineage>
</organism>
<gene>
    <name evidence="1" type="ORF">M407DRAFT_13243</name>
</gene>
<dbReference type="HOGENOM" id="CLU_450245_0_0_1"/>
<evidence type="ECO:0000313" key="2">
    <source>
        <dbReference type="Proteomes" id="UP000054248"/>
    </source>
</evidence>
<feature type="non-terminal residue" evidence="1">
    <location>
        <position position="607"/>
    </location>
</feature>
<name>A0A0C3K2A2_9AGAM</name>
<reference evidence="2" key="2">
    <citation type="submission" date="2015-01" db="EMBL/GenBank/DDBJ databases">
        <title>Evolutionary Origins and Diversification of the Mycorrhizal Mutualists.</title>
        <authorList>
            <consortium name="DOE Joint Genome Institute"/>
            <consortium name="Mycorrhizal Genomics Consortium"/>
            <person name="Kohler A."/>
            <person name="Kuo A."/>
            <person name="Nagy L.G."/>
            <person name="Floudas D."/>
            <person name="Copeland A."/>
            <person name="Barry K.W."/>
            <person name="Cichocki N."/>
            <person name="Veneault-Fourrey C."/>
            <person name="LaButti K."/>
            <person name="Lindquist E.A."/>
            <person name="Lipzen A."/>
            <person name="Lundell T."/>
            <person name="Morin E."/>
            <person name="Murat C."/>
            <person name="Riley R."/>
            <person name="Ohm R."/>
            <person name="Sun H."/>
            <person name="Tunlid A."/>
            <person name="Henrissat B."/>
            <person name="Grigoriev I.V."/>
            <person name="Hibbett D.S."/>
            <person name="Martin F."/>
        </authorList>
    </citation>
    <scope>NUCLEOTIDE SEQUENCE [LARGE SCALE GENOMIC DNA]</scope>
    <source>
        <strain evidence="2">MUT 4182</strain>
    </source>
</reference>
<reference evidence="1 2" key="1">
    <citation type="submission" date="2014-04" db="EMBL/GenBank/DDBJ databases">
        <authorList>
            <consortium name="DOE Joint Genome Institute"/>
            <person name="Kuo A."/>
            <person name="Girlanda M."/>
            <person name="Perotto S."/>
            <person name="Kohler A."/>
            <person name="Nagy L.G."/>
            <person name="Floudas D."/>
            <person name="Copeland A."/>
            <person name="Barry K.W."/>
            <person name="Cichocki N."/>
            <person name="Veneault-Fourrey C."/>
            <person name="LaButti K."/>
            <person name="Lindquist E.A."/>
            <person name="Lipzen A."/>
            <person name="Lundell T."/>
            <person name="Morin E."/>
            <person name="Murat C."/>
            <person name="Sun H."/>
            <person name="Tunlid A."/>
            <person name="Henrissat B."/>
            <person name="Grigoriev I.V."/>
            <person name="Hibbett D.S."/>
            <person name="Martin F."/>
            <person name="Nordberg H.P."/>
            <person name="Cantor M.N."/>
            <person name="Hua S.X."/>
        </authorList>
    </citation>
    <scope>NUCLEOTIDE SEQUENCE [LARGE SCALE GENOMIC DNA]</scope>
    <source>
        <strain evidence="1 2">MUT 4182</strain>
    </source>
</reference>
<evidence type="ECO:0000313" key="1">
    <source>
        <dbReference type="EMBL" id="KIO15548.1"/>
    </source>
</evidence>